<gene>
    <name evidence="2" type="ORF">BOTBODRAFT_58624</name>
</gene>
<reference evidence="3" key="1">
    <citation type="journal article" date="2014" name="Proc. Natl. Acad. Sci. U.S.A.">
        <title>Extensive sampling of basidiomycete genomes demonstrates inadequacy of the white-rot/brown-rot paradigm for wood decay fungi.</title>
        <authorList>
            <person name="Riley R."/>
            <person name="Salamov A.A."/>
            <person name="Brown D.W."/>
            <person name="Nagy L.G."/>
            <person name="Floudas D."/>
            <person name="Held B.W."/>
            <person name="Levasseur A."/>
            <person name="Lombard V."/>
            <person name="Morin E."/>
            <person name="Otillar R."/>
            <person name="Lindquist E.A."/>
            <person name="Sun H."/>
            <person name="LaButti K.M."/>
            <person name="Schmutz J."/>
            <person name="Jabbour D."/>
            <person name="Luo H."/>
            <person name="Baker S.E."/>
            <person name="Pisabarro A.G."/>
            <person name="Walton J.D."/>
            <person name="Blanchette R.A."/>
            <person name="Henrissat B."/>
            <person name="Martin F."/>
            <person name="Cullen D."/>
            <person name="Hibbett D.S."/>
            <person name="Grigoriev I.V."/>
        </authorList>
    </citation>
    <scope>NUCLEOTIDE SEQUENCE [LARGE SCALE GENOMIC DNA]</scope>
    <source>
        <strain evidence="3">FD-172 SS1</strain>
    </source>
</reference>
<evidence type="ECO:0000313" key="2">
    <source>
        <dbReference type="EMBL" id="KDQ09569.1"/>
    </source>
</evidence>
<dbReference type="HOGENOM" id="CLU_2084478_0_0_1"/>
<proteinExistence type="predicted"/>
<sequence>MALSPKPAESITGKREAGVAPQEPHARQPLSHSSARRVPMLTARAKLAPFFSRFSGNLRSTIASTCATKSHLVPLHPPREISVKKRFSQATARFPPAQPTPAKVITDRTEDIGPSPA</sequence>
<feature type="region of interest" description="Disordered" evidence="1">
    <location>
        <begin position="1"/>
        <end position="37"/>
    </location>
</feature>
<feature type="region of interest" description="Disordered" evidence="1">
    <location>
        <begin position="91"/>
        <end position="117"/>
    </location>
</feature>
<keyword evidence="3" id="KW-1185">Reference proteome</keyword>
<evidence type="ECO:0000256" key="1">
    <source>
        <dbReference type="SAM" id="MobiDB-lite"/>
    </source>
</evidence>
<organism evidence="2 3">
    <name type="scientific">Botryobasidium botryosum (strain FD-172 SS1)</name>
    <dbReference type="NCBI Taxonomy" id="930990"/>
    <lineage>
        <taxon>Eukaryota</taxon>
        <taxon>Fungi</taxon>
        <taxon>Dikarya</taxon>
        <taxon>Basidiomycota</taxon>
        <taxon>Agaricomycotina</taxon>
        <taxon>Agaricomycetes</taxon>
        <taxon>Cantharellales</taxon>
        <taxon>Botryobasidiaceae</taxon>
        <taxon>Botryobasidium</taxon>
    </lineage>
</organism>
<dbReference type="InParanoid" id="A0A067M1X0"/>
<dbReference type="Proteomes" id="UP000027195">
    <property type="component" value="Unassembled WGS sequence"/>
</dbReference>
<protein>
    <submittedName>
        <fullName evidence="2">Uncharacterized protein</fullName>
    </submittedName>
</protein>
<evidence type="ECO:0000313" key="3">
    <source>
        <dbReference type="Proteomes" id="UP000027195"/>
    </source>
</evidence>
<dbReference type="EMBL" id="KL198077">
    <property type="protein sequence ID" value="KDQ09569.1"/>
    <property type="molecule type" value="Genomic_DNA"/>
</dbReference>
<dbReference type="AlphaFoldDB" id="A0A067M1X0"/>
<name>A0A067M1X0_BOTB1</name>
<accession>A0A067M1X0</accession>